<dbReference type="InterPro" id="IPR027417">
    <property type="entry name" value="P-loop_NTPase"/>
</dbReference>
<comment type="similarity">
    <text evidence="1">Belongs to the ABC transporter superfamily.</text>
</comment>
<dbReference type="InterPro" id="IPR017871">
    <property type="entry name" value="ABC_transporter-like_CS"/>
</dbReference>
<dbReference type="RefSeq" id="WP_418158548.1">
    <property type="nucleotide sequence ID" value="NZ_JBBLZC010000004.1"/>
</dbReference>
<dbReference type="InterPro" id="IPR003593">
    <property type="entry name" value="AAA+_ATPase"/>
</dbReference>
<dbReference type="Gene3D" id="3.40.50.300">
    <property type="entry name" value="P-loop containing nucleotide triphosphate hydrolases"/>
    <property type="match status" value="1"/>
</dbReference>
<proteinExistence type="inferred from homology"/>
<dbReference type="Proteomes" id="UP001375743">
    <property type="component" value="Unassembled WGS sequence"/>
</dbReference>
<keyword evidence="4 6" id="KW-0067">ATP-binding</keyword>
<evidence type="ECO:0000256" key="3">
    <source>
        <dbReference type="ARBA" id="ARBA00022741"/>
    </source>
</evidence>
<dbReference type="PROSITE" id="PS00211">
    <property type="entry name" value="ABC_TRANSPORTER_1"/>
    <property type="match status" value="1"/>
</dbReference>
<dbReference type="SMART" id="SM00382">
    <property type="entry name" value="AAA"/>
    <property type="match status" value="1"/>
</dbReference>
<gene>
    <name evidence="6" type="ORF">U1T56_06055</name>
</gene>
<name>A0ABU8XNP7_9PROT</name>
<comment type="caution">
    <text evidence="6">The sequence shown here is derived from an EMBL/GenBank/DDBJ whole genome shotgun (WGS) entry which is preliminary data.</text>
</comment>
<dbReference type="InterPro" id="IPR003439">
    <property type="entry name" value="ABC_transporter-like_ATP-bd"/>
</dbReference>
<keyword evidence="2" id="KW-0813">Transport</keyword>
<dbReference type="PROSITE" id="PS50893">
    <property type="entry name" value="ABC_TRANSPORTER_2"/>
    <property type="match status" value="1"/>
</dbReference>
<evidence type="ECO:0000259" key="5">
    <source>
        <dbReference type="PROSITE" id="PS50893"/>
    </source>
</evidence>
<evidence type="ECO:0000313" key="7">
    <source>
        <dbReference type="Proteomes" id="UP001375743"/>
    </source>
</evidence>
<sequence length="261" mass="28182">MPEPGSGASAPTAPGLTVGVRRLVYDGTVLFENMRFRLEGALWTCLLGPSGVGKTSLLRLIAGLAPGALVVTDDGRGLEGRVALMAQQDLLLPWLPVIENVILGYRLRGTTRAERRRLRDQARELLARVGLERHAEALPAALSGGMRQRAALARTLMEDRPIVLMDEPFSALDAITRHRLQELAAGLLAGRTVLLVTHNPLEALRLGHRLYVLSGRPATPRGPLLPKGPPPRDPADQALLALEAELLRELTRSAALLEEAS</sequence>
<reference evidence="6 7" key="1">
    <citation type="submission" date="2024-01" db="EMBL/GenBank/DDBJ databases">
        <title>Multi-omics insights into the function and evolution of sodium benzoate biodegradation pathways in Benzoatithermus flavus gen. nov., sp. nov. from hot spring.</title>
        <authorList>
            <person name="Hu C.-J."/>
            <person name="Li W.-J."/>
        </authorList>
    </citation>
    <scope>NUCLEOTIDE SEQUENCE [LARGE SCALE GENOMIC DNA]</scope>
    <source>
        <strain evidence="6 7">SYSU G07066</strain>
    </source>
</reference>
<evidence type="ECO:0000256" key="2">
    <source>
        <dbReference type="ARBA" id="ARBA00022448"/>
    </source>
</evidence>
<protein>
    <submittedName>
        <fullName evidence="6">ABC transporter ATP-binding protein</fullName>
    </submittedName>
</protein>
<organism evidence="6 7">
    <name type="scientific">Benzoatithermus flavus</name>
    <dbReference type="NCBI Taxonomy" id="3108223"/>
    <lineage>
        <taxon>Bacteria</taxon>
        <taxon>Pseudomonadati</taxon>
        <taxon>Pseudomonadota</taxon>
        <taxon>Alphaproteobacteria</taxon>
        <taxon>Geminicoccales</taxon>
        <taxon>Geminicoccaceae</taxon>
        <taxon>Benzoatithermus</taxon>
    </lineage>
</organism>
<keyword evidence="3" id="KW-0547">Nucleotide-binding</keyword>
<evidence type="ECO:0000313" key="6">
    <source>
        <dbReference type="EMBL" id="MEK0082704.1"/>
    </source>
</evidence>
<dbReference type="InterPro" id="IPR050166">
    <property type="entry name" value="ABC_transporter_ATP-bind"/>
</dbReference>
<dbReference type="Pfam" id="PF00005">
    <property type="entry name" value="ABC_tran"/>
    <property type="match status" value="1"/>
</dbReference>
<dbReference type="PANTHER" id="PTHR42788:SF19">
    <property type="entry name" value="ALIPHATIC SULFONATES IMPORT ATP-BINDING PROTEIN SSUB 2"/>
    <property type="match status" value="1"/>
</dbReference>
<evidence type="ECO:0000256" key="4">
    <source>
        <dbReference type="ARBA" id="ARBA00022840"/>
    </source>
</evidence>
<dbReference type="EMBL" id="JBBLZC010000004">
    <property type="protein sequence ID" value="MEK0082704.1"/>
    <property type="molecule type" value="Genomic_DNA"/>
</dbReference>
<evidence type="ECO:0000256" key="1">
    <source>
        <dbReference type="ARBA" id="ARBA00005417"/>
    </source>
</evidence>
<dbReference type="GO" id="GO:0005524">
    <property type="term" value="F:ATP binding"/>
    <property type="evidence" value="ECO:0007669"/>
    <property type="project" value="UniProtKB-KW"/>
</dbReference>
<keyword evidence="7" id="KW-1185">Reference proteome</keyword>
<dbReference type="SUPFAM" id="SSF52540">
    <property type="entry name" value="P-loop containing nucleoside triphosphate hydrolases"/>
    <property type="match status" value="1"/>
</dbReference>
<accession>A0ABU8XNP7</accession>
<dbReference type="PANTHER" id="PTHR42788">
    <property type="entry name" value="TAURINE IMPORT ATP-BINDING PROTEIN-RELATED"/>
    <property type="match status" value="1"/>
</dbReference>
<feature type="domain" description="ABC transporter" evidence="5">
    <location>
        <begin position="15"/>
        <end position="240"/>
    </location>
</feature>